<keyword evidence="2" id="KW-1185">Reference proteome</keyword>
<protein>
    <submittedName>
        <fullName evidence="1">Uncharacterized protein</fullName>
    </submittedName>
</protein>
<reference evidence="1 2" key="1">
    <citation type="journal article" date="2011" name="Plasmid">
        <title>Streptomyces turgidiscabies Car8 contains a modular pathogenicity island that shares virulence genes with other actinobacterial plant pathogens.</title>
        <authorList>
            <person name="Huguet-Tapia J.C."/>
            <person name="Badger J.H."/>
            <person name="Loria R."/>
            <person name="Pettis G.S."/>
        </authorList>
    </citation>
    <scope>NUCLEOTIDE SEQUENCE [LARGE SCALE GENOMIC DNA]</scope>
    <source>
        <strain evidence="1 2">Car8</strain>
    </source>
</reference>
<comment type="caution">
    <text evidence="1">The sequence shown here is derived from an EMBL/GenBank/DDBJ whole genome shotgun (WGS) entry which is preliminary data.</text>
</comment>
<evidence type="ECO:0000313" key="1">
    <source>
        <dbReference type="EMBL" id="ELP69434.1"/>
    </source>
</evidence>
<evidence type="ECO:0000313" key="2">
    <source>
        <dbReference type="Proteomes" id="UP000010931"/>
    </source>
</evidence>
<dbReference type="AlphaFoldDB" id="L7FE00"/>
<organism evidence="1 2">
    <name type="scientific">Streptomyces turgidiscabies (strain Car8)</name>
    <dbReference type="NCBI Taxonomy" id="698760"/>
    <lineage>
        <taxon>Bacteria</taxon>
        <taxon>Bacillati</taxon>
        <taxon>Actinomycetota</taxon>
        <taxon>Actinomycetes</taxon>
        <taxon>Kitasatosporales</taxon>
        <taxon>Streptomycetaceae</taxon>
        <taxon>Streptomyces</taxon>
    </lineage>
</organism>
<accession>L7FE00</accession>
<dbReference type="Proteomes" id="UP000010931">
    <property type="component" value="Unassembled WGS sequence"/>
</dbReference>
<name>L7FE00_STRT8</name>
<dbReference type="PATRIC" id="fig|698760.3.peg.1893"/>
<proteinExistence type="predicted"/>
<dbReference type="EMBL" id="AEJB01000147">
    <property type="protein sequence ID" value="ELP69434.1"/>
    <property type="molecule type" value="Genomic_DNA"/>
</dbReference>
<sequence>MPQSLRAGKPKTLYGSTSLTIRQFRHSSTSAFALPNTGMRRSIAM</sequence>
<gene>
    <name evidence="1" type="ORF">STRTUCAR8_07783</name>
</gene>